<dbReference type="PANTHER" id="PTHR43280:SF29">
    <property type="entry name" value="ARAC-FAMILY TRANSCRIPTIONAL REGULATOR"/>
    <property type="match status" value="1"/>
</dbReference>
<dbReference type="PROSITE" id="PS01124">
    <property type="entry name" value="HTH_ARAC_FAMILY_2"/>
    <property type="match status" value="1"/>
</dbReference>
<keyword evidence="4" id="KW-1133">Transmembrane helix</keyword>
<dbReference type="InterPro" id="IPR018062">
    <property type="entry name" value="HTH_AraC-typ_CS"/>
</dbReference>
<keyword evidence="1" id="KW-0805">Transcription regulation</keyword>
<dbReference type="GO" id="GO:0043565">
    <property type="term" value="F:sequence-specific DNA binding"/>
    <property type="evidence" value="ECO:0007669"/>
    <property type="project" value="InterPro"/>
</dbReference>
<evidence type="ECO:0000313" key="7">
    <source>
        <dbReference type="Proteomes" id="UP000095230"/>
    </source>
</evidence>
<evidence type="ECO:0000313" key="6">
    <source>
        <dbReference type="EMBL" id="OEG75781.1"/>
    </source>
</evidence>
<dbReference type="Proteomes" id="UP000095230">
    <property type="component" value="Unassembled WGS sequence"/>
</dbReference>
<proteinExistence type="predicted"/>
<dbReference type="RefSeq" id="WP_028765022.1">
    <property type="nucleotide sequence ID" value="NZ_JBNNIT010000001.1"/>
</dbReference>
<accession>A0A1E5IYX9</accession>
<dbReference type="Pfam" id="PF12833">
    <property type="entry name" value="HTH_18"/>
    <property type="match status" value="1"/>
</dbReference>
<feature type="transmembrane region" description="Helical" evidence="4">
    <location>
        <begin position="33"/>
        <end position="50"/>
    </location>
</feature>
<reference evidence="6 7" key="1">
    <citation type="submission" date="2016-07" db="EMBL/GenBank/DDBJ databases">
        <title>Whole-genome of two Shewanella species isolated from a digestive organ of sea cucumber Apostichopus japonicus Selenka 1867.</title>
        <authorList>
            <person name="Hong H.-H."/>
            <person name="Choi H."/>
            <person name="Cheon S."/>
            <person name="Oh J.-S."/>
            <person name="Lee H.-G."/>
            <person name="Park C."/>
        </authorList>
    </citation>
    <scope>NUCLEOTIDE SEQUENCE [LARGE SCALE GENOMIC DNA]</scope>
    <source>
        <strain evidence="6 7">CSB03KR</strain>
    </source>
</reference>
<dbReference type="EMBL" id="MCBT01000001">
    <property type="protein sequence ID" value="OEG75781.1"/>
    <property type="molecule type" value="Genomic_DNA"/>
</dbReference>
<feature type="domain" description="HTH araC/xylS-type" evidence="5">
    <location>
        <begin position="241"/>
        <end position="340"/>
    </location>
</feature>
<comment type="caution">
    <text evidence="6">The sequence shown here is derived from an EMBL/GenBank/DDBJ whole genome shotgun (WGS) entry which is preliminary data.</text>
</comment>
<sequence length="343" mass="39200">MEQLNIVNLFQAGTITVGVLGGLLLWRTNEFRGVSFVLWLIAFASLINIFEETGLTRDVYLVSPIFIMLFGPANYLAIKLIVNKTLKPYEWAHLLPVIPFLMFTHHVQAIIALGTLWRLAYALLSVLILLKFKRLLDEQRSDSDEYSLNWLVGIVLLTSAFTLIDLIRLNTQHMISYELNLLGQGLNTLIWLVAIMVMIYMLSKQRRLPQHPIKAEATSKLTQRHLPDEKSEYTSVFSELDKLLTTNQWFLTPRLTLNQVSELTGLQSRDISRAINLCAETSFNDYINRYRVEHVCQSLVRQPNQSILDVAVKAGFSSKASFNKVFKQVTGKTPSEYKMNMSV</sequence>
<dbReference type="SMART" id="SM00342">
    <property type="entry name" value="HTH_ARAC"/>
    <property type="match status" value="1"/>
</dbReference>
<dbReference type="SUPFAM" id="SSF46689">
    <property type="entry name" value="Homeodomain-like"/>
    <property type="match status" value="1"/>
</dbReference>
<evidence type="ECO:0000256" key="1">
    <source>
        <dbReference type="ARBA" id="ARBA00023015"/>
    </source>
</evidence>
<keyword evidence="2" id="KW-0238">DNA-binding</keyword>
<feature type="transmembrane region" description="Helical" evidence="4">
    <location>
        <begin position="148"/>
        <end position="169"/>
    </location>
</feature>
<protein>
    <recommendedName>
        <fullName evidence="5">HTH araC/xylS-type domain-containing protein</fullName>
    </recommendedName>
</protein>
<feature type="transmembrane region" description="Helical" evidence="4">
    <location>
        <begin position="62"/>
        <end position="82"/>
    </location>
</feature>
<dbReference type="PRINTS" id="PR00032">
    <property type="entry name" value="HTHARAC"/>
</dbReference>
<dbReference type="AlphaFoldDB" id="A0A1E5IYX9"/>
<dbReference type="Gene3D" id="1.10.10.60">
    <property type="entry name" value="Homeodomain-like"/>
    <property type="match status" value="1"/>
</dbReference>
<evidence type="ECO:0000259" key="5">
    <source>
        <dbReference type="PROSITE" id="PS01124"/>
    </source>
</evidence>
<keyword evidence="4" id="KW-0472">Membrane</keyword>
<dbReference type="GO" id="GO:0003700">
    <property type="term" value="F:DNA-binding transcription factor activity"/>
    <property type="evidence" value="ECO:0007669"/>
    <property type="project" value="InterPro"/>
</dbReference>
<dbReference type="PANTHER" id="PTHR43280">
    <property type="entry name" value="ARAC-FAMILY TRANSCRIPTIONAL REGULATOR"/>
    <property type="match status" value="1"/>
</dbReference>
<evidence type="ECO:0000256" key="3">
    <source>
        <dbReference type="ARBA" id="ARBA00023163"/>
    </source>
</evidence>
<dbReference type="STRING" id="23.BEL05_16285"/>
<feature type="transmembrane region" description="Helical" evidence="4">
    <location>
        <begin position="6"/>
        <end position="26"/>
    </location>
</feature>
<dbReference type="InterPro" id="IPR009057">
    <property type="entry name" value="Homeodomain-like_sf"/>
</dbReference>
<dbReference type="PROSITE" id="PS00041">
    <property type="entry name" value="HTH_ARAC_FAMILY_1"/>
    <property type="match status" value="1"/>
</dbReference>
<dbReference type="InterPro" id="IPR018060">
    <property type="entry name" value="HTH_AraC"/>
</dbReference>
<dbReference type="InterPro" id="IPR020449">
    <property type="entry name" value="Tscrpt_reg_AraC-type_HTH"/>
</dbReference>
<keyword evidence="3" id="KW-0804">Transcription</keyword>
<name>A0A1E5IYX9_SHECO</name>
<gene>
    <name evidence="6" type="ORF">BEL05_16285</name>
</gene>
<evidence type="ECO:0000256" key="4">
    <source>
        <dbReference type="SAM" id="Phobius"/>
    </source>
</evidence>
<feature type="transmembrane region" description="Helical" evidence="4">
    <location>
        <begin position="119"/>
        <end position="136"/>
    </location>
</feature>
<evidence type="ECO:0000256" key="2">
    <source>
        <dbReference type="ARBA" id="ARBA00023125"/>
    </source>
</evidence>
<organism evidence="6 7">
    <name type="scientific">Shewanella colwelliana</name>
    <name type="common">Alteromonas colwelliana</name>
    <dbReference type="NCBI Taxonomy" id="23"/>
    <lineage>
        <taxon>Bacteria</taxon>
        <taxon>Pseudomonadati</taxon>
        <taxon>Pseudomonadota</taxon>
        <taxon>Gammaproteobacteria</taxon>
        <taxon>Alteromonadales</taxon>
        <taxon>Shewanellaceae</taxon>
        <taxon>Shewanella</taxon>
    </lineage>
</organism>
<keyword evidence="4" id="KW-0812">Transmembrane</keyword>
<feature type="transmembrane region" description="Helical" evidence="4">
    <location>
        <begin position="181"/>
        <end position="202"/>
    </location>
</feature>